<dbReference type="Proteomes" id="UP000509418">
    <property type="component" value="Chromosome"/>
</dbReference>
<dbReference type="PANTHER" id="PTHR43685">
    <property type="entry name" value="GLYCOSYLTRANSFERASE"/>
    <property type="match status" value="1"/>
</dbReference>
<dbReference type="CDD" id="cd00761">
    <property type="entry name" value="Glyco_tranf_GTA_type"/>
    <property type="match status" value="1"/>
</dbReference>
<keyword evidence="3" id="KW-1185">Reference proteome</keyword>
<keyword evidence="2" id="KW-0808">Transferase</keyword>
<name>A0A7H8TC95_STRCX</name>
<gene>
    <name evidence="2" type="ORF">HUT05_29645</name>
</gene>
<dbReference type="EMBL" id="CP056041">
    <property type="protein sequence ID" value="QKZ21135.1"/>
    <property type="molecule type" value="Genomic_DNA"/>
</dbReference>
<dbReference type="InterPro" id="IPR029044">
    <property type="entry name" value="Nucleotide-diphossugar_trans"/>
</dbReference>
<dbReference type="RefSeq" id="WP_176576891.1">
    <property type="nucleotide sequence ID" value="NZ_CBDRGH010000006.1"/>
</dbReference>
<dbReference type="GO" id="GO:0016740">
    <property type="term" value="F:transferase activity"/>
    <property type="evidence" value="ECO:0007669"/>
    <property type="project" value="UniProtKB-KW"/>
</dbReference>
<dbReference type="InterPro" id="IPR050834">
    <property type="entry name" value="Glycosyltransf_2"/>
</dbReference>
<accession>A0A7H8TC95</accession>
<sequence>MDPHAPHTAPVPRVGVVVIGHDDAAHVTAAVRSALAQGPVVGEVVAVDDCSTDDSVELLTRLAAGEPRVRVVRRRVDSGGCGSPRNTGLDRVTSPYVMFLDSGDLLPPGAADALLRAATDAGADVAGGLCVRREVPEQRRAPAGREGPEKGREVPWEAGLYAARAVYESPAQRPRLVHDTLCVNKLYRTDFLRDHGIRFPEGRFRHGDLVFSARVLAAGPRIALVPNRVYVRHVGGCADRLPSSPGRAGIADWRARTEASRAAYEILLAAGRKELAREARAKFLDHELRMYACELESHDVHHRRAWWTLTRAYLAEYDASDWEHRPTAPGCLVGRVVLASPEPRDLPRIRALASRPARLLPPYAHTPDGTPAWSAGLPGITLEPLLTRPVRFLPLTVDAELLPRARTALLRLRLHELYGRMAQAGPEALEVEWRCRATGRAVGPRTTVGLAAPAVGGAGVFWSAEVTLRWAAFAFRRMPAGGARVWDLRLRVRFRGGAYREVAAQARGGAELPRRCAVVGARHSVVLMEPYSTHSGALALRVAPASRGVMSVVHDGLRRLLHCHSRPQAH</sequence>
<evidence type="ECO:0000313" key="3">
    <source>
        <dbReference type="Proteomes" id="UP000509418"/>
    </source>
</evidence>
<evidence type="ECO:0000313" key="2">
    <source>
        <dbReference type="EMBL" id="QKZ21135.1"/>
    </source>
</evidence>
<organism evidence="2 3">
    <name type="scientific">Streptomyces chartreusis</name>
    <dbReference type="NCBI Taxonomy" id="1969"/>
    <lineage>
        <taxon>Bacteria</taxon>
        <taxon>Bacillati</taxon>
        <taxon>Actinomycetota</taxon>
        <taxon>Actinomycetes</taxon>
        <taxon>Kitasatosporales</taxon>
        <taxon>Streptomycetaceae</taxon>
        <taxon>Streptomyces</taxon>
    </lineage>
</organism>
<dbReference type="Pfam" id="PF00535">
    <property type="entry name" value="Glycos_transf_2"/>
    <property type="match status" value="1"/>
</dbReference>
<reference evidence="2 3" key="1">
    <citation type="submission" date="2020-06" db="EMBL/GenBank/DDBJ databases">
        <title>Genome mining for natural products.</title>
        <authorList>
            <person name="Zhang B."/>
            <person name="Shi J."/>
            <person name="Ge H."/>
        </authorList>
    </citation>
    <scope>NUCLEOTIDE SEQUENCE [LARGE SCALE GENOMIC DNA]</scope>
    <source>
        <strain evidence="2 3">NA02069</strain>
    </source>
</reference>
<proteinExistence type="predicted"/>
<dbReference type="AlphaFoldDB" id="A0A7H8TC95"/>
<dbReference type="SUPFAM" id="SSF53448">
    <property type="entry name" value="Nucleotide-diphospho-sugar transferases"/>
    <property type="match status" value="1"/>
</dbReference>
<dbReference type="PANTHER" id="PTHR43685:SF2">
    <property type="entry name" value="GLYCOSYLTRANSFERASE 2-LIKE DOMAIN-CONTAINING PROTEIN"/>
    <property type="match status" value="1"/>
</dbReference>
<dbReference type="Gene3D" id="3.90.550.10">
    <property type="entry name" value="Spore Coat Polysaccharide Biosynthesis Protein SpsA, Chain A"/>
    <property type="match status" value="1"/>
</dbReference>
<evidence type="ECO:0000259" key="1">
    <source>
        <dbReference type="Pfam" id="PF00535"/>
    </source>
</evidence>
<dbReference type="InterPro" id="IPR001173">
    <property type="entry name" value="Glyco_trans_2-like"/>
</dbReference>
<feature type="domain" description="Glycosyltransferase 2-like" evidence="1">
    <location>
        <begin position="17"/>
        <end position="193"/>
    </location>
</feature>
<protein>
    <submittedName>
        <fullName evidence="2">Glycosyltransferase family 2 protein</fullName>
    </submittedName>
</protein>